<dbReference type="InterPro" id="IPR001977">
    <property type="entry name" value="Depp_CoAkinase"/>
</dbReference>
<comment type="caution">
    <text evidence="7">The sequence shown here is derived from an EMBL/GenBank/DDBJ whole genome shotgun (WGS) entry which is preliminary data.</text>
</comment>
<dbReference type="CDD" id="cd02022">
    <property type="entry name" value="DPCK"/>
    <property type="match status" value="1"/>
</dbReference>
<protein>
    <recommendedName>
        <fullName evidence="5 6">Dephospho-CoA kinase</fullName>
        <ecNumber evidence="5 6">2.7.1.24</ecNumber>
    </recommendedName>
    <alternativeName>
        <fullName evidence="5">Dephosphocoenzyme A kinase</fullName>
    </alternativeName>
</protein>
<dbReference type="GO" id="GO:0004140">
    <property type="term" value="F:dephospho-CoA kinase activity"/>
    <property type="evidence" value="ECO:0007669"/>
    <property type="project" value="UniProtKB-UniRule"/>
</dbReference>
<comment type="function">
    <text evidence="5">Catalyzes the phosphorylation of the 3'-hydroxyl group of dephosphocoenzyme A to form coenzyme A.</text>
</comment>
<evidence type="ECO:0000313" key="8">
    <source>
        <dbReference type="Proteomes" id="UP000295714"/>
    </source>
</evidence>
<reference evidence="7 8" key="1">
    <citation type="journal article" date="2015" name="Stand. Genomic Sci.">
        <title>Genomic Encyclopedia of Bacterial and Archaeal Type Strains, Phase III: the genomes of soil and plant-associated and newly described type strains.</title>
        <authorList>
            <person name="Whitman W.B."/>
            <person name="Woyke T."/>
            <person name="Klenk H.P."/>
            <person name="Zhou Y."/>
            <person name="Lilburn T.G."/>
            <person name="Beck B.J."/>
            <person name="De Vos P."/>
            <person name="Vandamme P."/>
            <person name="Eisen J.A."/>
            <person name="Garrity G."/>
            <person name="Hugenholtz P."/>
            <person name="Kyrpides N.C."/>
        </authorList>
    </citation>
    <scope>NUCLEOTIDE SEQUENCE [LARGE SCALE GENOMIC DNA]</scope>
    <source>
        <strain evidence="7 8">CECT 8445</strain>
    </source>
</reference>
<proteinExistence type="inferred from homology"/>
<keyword evidence="5" id="KW-0963">Cytoplasm</keyword>
<dbReference type="HAMAP" id="MF_00376">
    <property type="entry name" value="Dephospho_CoA_kinase"/>
    <property type="match status" value="1"/>
</dbReference>
<evidence type="ECO:0000256" key="3">
    <source>
        <dbReference type="ARBA" id="ARBA00022840"/>
    </source>
</evidence>
<dbReference type="EMBL" id="SMGI01000006">
    <property type="protein sequence ID" value="TCK64703.1"/>
    <property type="molecule type" value="Genomic_DNA"/>
</dbReference>
<dbReference type="RefSeq" id="WP_241974271.1">
    <property type="nucleotide sequence ID" value="NZ_SMGI01000006.1"/>
</dbReference>
<dbReference type="PANTHER" id="PTHR10695">
    <property type="entry name" value="DEPHOSPHO-COA KINASE-RELATED"/>
    <property type="match status" value="1"/>
</dbReference>
<keyword evidence="4 5" id="KW-0173">Coenzyme A biosynthesis</keyword>
<dbReference type="UniPathway" id="UPA00241">
    <property type="reaction ID" value="UER00356"/>
</dbReference>
<comment type="pathway">
    <text evidence="5">Cofactor biosynthesis; coenzyme A biosynthesis; CoA from (R)-pantothenate: step 5/5.</text>
</comment>
<dbReference type="SUPFAM" id="SSF52540">
    <property type="entry name" value="P-loop containing nucleoside triphosphate hydrolases"/>
    <property type="match status" value="1"/>
</dbReference>
<feature type="binding site" evidence="5">
    <location>
        <begin position="18"/>
        <end position="23"/>
    </location>
    <ligand>
        <name>ATP</name>
        <dbReference type="ChEBI" id="CHEBI:30616"/>
    </ligand>
</feature>
<comment type="similarity">
    <text evidence="1 5">Belongs to the CoaE family.</text>
</comment>
<evidence type="ECO:0000256" key="1">
    <source>
        <dbReference type="ARBA" id="ARBA00009018"/>
    </source>
</evidence>
<keyword evidence="5" id="KW-0808">Transferase</keyword>
<dbReference type="AlphaFoldDB" id="A0A4R1KK37"/>
<organism evidence="7 8">
    <name type="scientific">Winogradskyella wandonensis</name>
    <dbReference type="NCBI Taxonomy" id="1442586"/>
    <lineage>
        <taxon>Bacteria</taxon>
        <taxon>Pseudomonadati</taxon>
        <taxon>Bacteroidota</taxon>
        <taxon>Flavobacteriia</taxon>
        <taxon>Flavobacteriales</taxon>
        <taxon>Flavobacteriaceae</taxon>
        <taxon>Winogradskyella</taxon>
    </lineage>
</organism>
<evidence type="ECO:0000256" key="2">
    <source>
        <dbReference type="ARBA" id="ARBA00022741"/>
    </source>
</evidence>
<dbReference type="EC" id="2.7.1.24" evidence="5 6"/>
<keyword evidence="2 5" id="KW-0547">Nucleotide-binding</keyword>
<dbReference type="PANTHER" id="PTHR10695:SF46">
    <property type="entry name" value="BIFUNCTIONAL COENZYME A SYNTHASE-RELATED"/>
    <property type="match status" value="1"/>
</dbReference>
<dbReference type="Pfam" id="PF01121">
    <property type="entry name" value="CoaE"/>
    <property type="match status" value="1"/>
</dbReference>
<dbReference type="Gene3D" id="3.40.50.300">
    <property type="entry name" value="P-loop containing nucleotide triphosphate hydrolases"/>
    <property type="match status" value="1"/>
</dbReference>
<comment type="catalytic activity">
    <reaction evidence="5">
        <text>3'-dephospho-CoA + ATP = ADP + CoA + H(+)</text>
        <dbReference type="Rhea" id="RHEA:18245"/>
        <dbReference type="ChEBI" id="CHEBI:15378"/>
        <dbReference type="ChEBI" id="CHEBI:30616"/>
        <dbReference type="ChEBI" id="CHEBI:57287"/>
        <dbReference type="ChEBI" id="CHEBI:57328"/>
        <dbReference type="ChEBI" id="CHEBI:456216"/>
        <dbReference type="EC" id="2.7.1.24"/>
    </reaction>
</comment>
<dbReference type="GO" id="GO:0005737">
    <property type="term" value="C:cytoplasm"/>
    <property type="evidence" value="ECO:0007669"/>
    <property type="project" value="UniProtKB-SubCell"/>
</dbReference>
<keyword evidence="3 5" id="KW-0067">ATP-binding</keyword>
<evidence type="ECO:0000256" key="4">
    <source>
        <dbReference type="ARBA" id="ARBA00022993"/>
    </source>
</evidence>
<evidence type="ECO:0000256" key="6">
    <source>
        <dbReference type="NCBIfam" id="TIGR00152"/>
    </source>
</evidence>
<gene>
    <name evidence="5" type="primary">coaE</name>
    <name evidence="7" type="ORF">DFQ05_2687</name>
</gene>
<comment type="subcellular location">
    <subcellularLocation>
        <location evidence="5">Cytoplasm</location>
    </subcellularLocation>
</comment>
<name>A0A4R1KK37_9FLAO</name>
<evidence type="ECO:0000313" key="7">
    <source>
        <dbReference type="EMBL" id="TCK64703.1"/>
    </source>
</evidence>
<dbReference type="GO" id="GO:0015937">
    <property type="term" value="P:coenzyme A biosynthetic process"/>
    <property type="evidence" value="ECO:0007669"/>
    <property type="project" value="UniProtKB-UniRule"/>
</dbReference>
<evidence type="ECO:0000256" key="5">
    <source>
        <dbReference type="HAMAP-Rule" id="MF_00376"/>
    </source>
</evidence>
<dbReference type="InterPro" id="IPR027417">
    <property type="entry name" value="P-loop_NTPase"/>
</dbReference>
<dbReference type="PROSITE" id="PS51219">
    <property type="entry name" value="DPCK"/>
    <property type="match status" value="1"/>
</dbReference>
<accession>A0A4R1KK37</accession>
<keyword evidence="5 7" id="KW-0418">Kinase</keyword>
<sequence>MNIQESNTMIVGITGGIGSGKTTVANYFEKLGVPVYYADKEAKALMNRSKVIKRKLIALFGESAYKDGKLNRSFLRNQIFKNKGLLSKMNVIVHPKVASHFSRWLAKQNTPYILKEVAIIFENNLENQYDYIITVVANKQERIKRVMKRDSVSKASVLEIIENQLSDDEKIKKSHFVIRNDHLAMVELQVKEIHNRLINRL</sequence>
<keyword evidence="8" id="KW-1185">Reference proteome</keyword>
<dbReference type="Proteomes" id="UP000295714">
    <property type="component" value="Unassembled WGS sequence"/>
</dbReference>
<dbReference type="GO" id="GO:0005524">
    <property type="term" value="F:ATP binding"/>
    <property type="evidence" value="ECO:0007669"/>
    <property type="project" value="UniProtKB-UniRule"/>
</dbReference>
<dbReference type="NCBIfam" id="TIGR00152">
    <property type="entry name" value="dephospho-CoA kinase"/>
    <property type="match status" value="1"/>
</dbReference>